<evidence type="ECO:0000256" key="1">
    <source>
        <dbReference type="ARBA" id="ARBA00001968"/>
    </source>
</evidence>
<reference evidence="5" key="1">
    <citation type="submission" date="2017-05" db="UniProtKB">
        <authorList>
            <consortium name="EnsemblMetazoa"/>
        </authorList>
    </citation>
    <scope>IDENTIFICATION</scope>
</reference>
<comment type="cofactor">
    <cofactor evidence="1">
        <name>a divalent metal cation</name>
        <dbReference type="ChEBI" id="CHEBI:60240"/>
    </cofactor>
</comment>
<organism evidence="5">
    <name type="scientific">Amphimedon queenslandica</name>
    <name type="common">Sponge</name>
    <dbReference type="NCBI Taxonomy" id="400682"/>
    <lineage>
        <taxon>Eukaryota</taxon>
        <taxon>Metazoa</taxon>
        <taxon>Porifera</taxon>
        <taxon>Demospongiae</taxon>
        <taxon>Heteroscleromorpha</taxon>
        <taxon>Haplosclerida</taxon>
        <taxon>Niphatidae</taxon>
        <taxon>Amphimedon</taxon>
    </lineage>
</organism>
<evidence type="ECO:0000313" key="5">
    <source>
        <dbReference type="EnsemblMetazoa" id="Aqu2.1.25514_001"/>
    </source>
</evidence>
<dbReference type="Pfam" id="PF13359">
    <property type="entry name" value="DDE_Tnp_4"/>
    <property type="match status" value="1"/>
</dbReference>
<feature type="domain" description="DDE Tnp4" evidence="3">
    <location>
        <begin position="72"/>
        <end position="153"/>
    </location>
</feature>
<dbReference type="PANTHER" id="PTHR23080:SF63">
    <property type="entry name" value="TICK TRANSPOSON"/>
    <property type="match status" value="1"/>
</dbReference>
<evidence type="ECO:0000259" key="4">
    <source>
        <dbReference type="Pfam" id="PF13613"/>
    </source>
</evidence>
<dbReference type="InParanoid" id="A0A1X7UC42"/>
<name>A0A1X7UC42_AMPQE</name>
<proteinExistence type="predicted"/>
<dbReference type="AlphaFoldDB" id="A0A1X7UC42"/>
<dbReference type="OrthoDB" id="7331812at2759"/>
<evidence type="ECO:0000256" key="2">
    <source>
        <dbReference type="ARBA" id="ARBA00022723"/>
    </source>
</evidence>
<keyword evidence="2" id="KW-0479">Metal-binding</keyword>
<evidence type="ECO:0008006" key="6">
    <source>
        <dbReference type="Google" id="ProtNLM"/>
    </source>
</evidence>
<protein>
    <recommendedName>
        <fullName evidence="6">DDE Tnp4 domain-containing protein</fullName>
    </recommendedName>
</protein>
<feature type="domain" description="Transposase Helix-turn-helix" evidence="4">
    <location>
        <begin position="1"/>
        <end position="42"/>
    </location>
</feature>
<dbReference type="GO" id="GO:0046872">
    <property type="term" value="F:metal ion binding"/>
    <property type="evidence" value="ECO:0007669"/>
    <property type="project" value="UniProtKB-KW"/>
</dbReference>
<dbReference type="EnsemblMetazoa" id="Aqu2.1.25514_001">
    <property type="protein sequence ID" value="Aqu2.1.25514_001"/>
    <property type="gene ID" value="Aqu2.1.25514"/>
</dbReference>
<dbReference type="STRING" id="400682.A0A1X7UC42"/>
<dbReference type="PANTHER" id="PTHR23080">
    <property type="entry name" value="THAP DOMAIN PROTEIN"/>
    <property type="match status" value="1"/>
</dbReference>
<accession>A0A1X7UC42</accession>
<dbReference type="InterPro" id="IPR027805">
    <property type="entry name" value="Transposase_HTH_dom"/>
</dbReference>
<sequence>MVLMRLRKNLQFDDLAYRFSTHKSTISHLFNQLIKILYVKLKFLIVWPDRDTLLLTMPTYFWKYSPNHAIVIDCFEIFLEKPSDLMASAQTFSSYKHHNTVKYLIGITPQGTVSFISEGWGGRVSDKYITENSRLLNYLLPGDTILADRGFDI</sequence>
<dbReference type="Pfam" id="PF13613">
    <property type="entry name" value="HTH_Tnp_4"/>
    <property type="match status" value="1"/>
</dbReference>
<evidence type="ECO:0000259" key="3">
    <source>
        <dbReference type="Pfam" id="PF13359"/>
    </source>
</evidence>
<dbReference type="InterPro" id="IPR027806">
    <property type="entry name" value="HARBI1_dom"/>
</dbReference>